<proteinExistence type="predicted"/>
<dbReference type="PANTHER" id="PTHR37321">
    <property type="entry name" value="EXPORTED PROTEIN-RELATED"/>
    <property type="match status" value="1"/>
</dbReference>
<evidence type="ECO:0000313" key="3">
    <source>
        <dbReference type="Proteomes" id="UP000241890"/>
    </source>
</evidence>
<feature type="domain" description="GxGYxYP putative glycoside hydrolase C-terminal" evidence="1">
    <location>
        <begin position="249"/>
        <end position="380"/>
    </location>
</feature>
<accession>A0A2R5GNQ4</accession>
<evidence type="ECO:0000313" key="2">
    <source>
        <dbReference type="EMBL" id="GBG30253.1"/>
    </source>
</evidence>
<dbReference type="PANTHER" id="PTHR37321:SF1">
    <property type="entry name" value="EXPORTED PROTEIN"/>
    <property type="match status" value="1"/>
</dbReference>
<protein>
    <recommendedName>
        <fullName evidence="1">GxGYxYP putative glycoside hydrolase C-terminal domain-containing protein</fullName>
    </recommendedName>
</protein>
<dbReference type="InterPro" id="IPR038410">
    <property type="entry name" value="GxGYxYP_C_sf"/>
</dbReference>
<evidence type="ECO:0000259" key="1">
    <source>
        <dbReference type="Pfam" id="PF14323"/>
    </source>
</evidence>
<organism evidence="2 3">
    <name type="scientific">Hondaea fermentalgiana</name>
    <dbReference type="NCBI Taxonomy" id="2315210"/>
    <lineage>
        <taxon>Eukaryota</taxon>
        <taxon>Sar</taxon>
        <taxon>Stramenopiles</taxon>
        <taxon>Bigyra</taxon>
        <taxon>Labyrinthulomycetes</taxon>
        <taxon>Thraustochytrida</taxon>
        <taxon>Thraustochytriidae</taxon>
        <taxon>Hondaea</taxon>
    </lineage>
</organism>
<reference evidence="2 3" key="1">
    <citation type="submission" date="2017-12" db="EMBL/GenBank/DDBJ databases">
        <title>Sequencing, de novo assembly and annotation of complete genome of a new Thraustochytrid species, strain FCC1311.</title>
        <authorList>
            <person name="Sedici K."/>
            <person name="Godart F."/>
            <person name="Aiese Cigliano R."/>
            <person name="Sanseverino W."/>
            <person name="Barakat M."/>
            <person name="Ortet P."/>
            <person name="Marechal E."/>
            <person name="Cagnac O."/>
            <person name="Amato A."/>
        </authorList>
    </citation>
    <scope>NUCLEOTIDE SEQUENCE [LARGE SCALE GENOMIC DNA]</scope>
</reference>
<gene>
    <name evidence="2" type="ORF">FCC1311_064732</name>
</gene>
<dbReference type="OrthoDB" id="414388at2759"/>
<dbReference type="AlphaFoldDB" id="A0A2R5GNQ4"/>
<dbReference type="Pfam" id="PF14323">
    <property type="entry name" value="GxGYxYP_C"/>
    <property type="match status" value="1"/>
</dbReference>
<dbReference type="Proteomes" id="UP000241890">
    <property type="component" value="Unassembled WGS sequence"/>
</dbReference>
<dbReference type="InterPro" id="IPR025832">
    <property type="entry name" value="GxGYxYP_C"/>
</dbReference>
<comment type="caution">
    <text evidence="2">The sequence shown here is derived from an EMBL/GenBank/DDBJ whole genome shotgun (WGS) entry which is preliminary data.</text>
</comment>
<dbReference type="InParanoid" id="A0A2R5GNQ4"/>
<name>A0A2R5GNQ4_9STRA</name>
<dbReference type="Gene3D" id="3.20.20.490">
    <property type="entry name" value="GxGYxYP glycoside hydrolase, C-terminal domain"/>
    <property type="match status" value="1"/>
</dbReference>
<sequence>MRASVVVVVRAERAYVIMTEDDAFWWVVIHASTQEIGEPRTTPTQRVDAETFVRDAVQRFGVVLYAAAEAKNTLATAVTLAGVLSAVPLEQLPGDLAQSNITVKVDTRAWSKERALFEAEAIVGQTTSLAVQKSTLLLRGELVDFIVKERIFVTDLAFECVPLTYEHAYLHRVVDKAPWRRPIRVYGYNTQVKILGGYTFEAETGCLASLGQIASQQTHNLAFWNERPGISEPLRQKQSDMVRYDPELVYVAIVYGDMDNLDFVQGFAREHMRTREARCAAARETCFPLTWTLSPNLLRLAPDLLRWYMSAGERSGNDWFIFPPSGTLYAYPGMFSAADQHVFVQQMTADARLMNTSGSVHWEWFYRWKPAFETYFTQYTHLSHSIRSFFLNDVPWPIPLPDMALRGETYRVLSSNDYSSRVHGQTPVVLFKPAFNWAPGNPSGGLSLPPALCAQLLGRLSRGSIQYMYTIQTTAIEDIFTLAAQLPEHVRLVSYEQLAHLALQREANRERGRTES</sequence>
<keyword evidence="3" id="KW-1185">Reference proteome</keyword>
<dbReference type="EMBL" id="BEYU01000074">
    <property type="protein sequence ID" value="GBG30253.1"/>
    <property type="molecule type" value="Genomic_DNA"/>
</dbReference>